<sequence>MTTHIPTNRAATPGHVRPHMGIHVIDMAQPPGMGMSSMVDMDPHATTVAAAQTAKSNAQTP</sequence>
<comment type="caution">
    <text evidence="1">The sequence shown here is derived from an EMBL/GenBank/DDBJ whole genome shotgun (WGS) entry which is preliminary data.</text>
</comment>
<dbReference type="RefSeq" id="WP_310070292.1">
    <property type="nucleotide sequence ID" value="NZ_JAVDQN010000005.1"/>
</dbReference>
<proteinExistence type="predicted"/>
<keyword evidence="2" id="KW-1185">Reference proteome</keyword>
<evidence type="ECO:0000313" key="1">
    <source>
        <dbReference type="EMBL" id="MDR6378618.1"/>
    </source>
</evidence>
<reference evidence="1 2" key="1">
    <citation type="submission" date="2023-07" db="EMBL/GenBank/DDBJ databases">
        <title>Sorghum-associated microbial communities from plants grown in Nebraska, USA.</title>
        <authorList>
            <person name="Schachtman D."/>
        </authorList>
    </citation>
    <scope>NUCLEOTIDE SEQUENCE [LARGE SCALE GENOMIC DNA]</scope>
    <source>
        <strain evidence="1 2">DS1039</strain>
    </source>
</reference>
<dbReference type="EMBL" id="JAVDQN010000005">
    <property type="protein sequence ID" value="MDR6378618.1"/>
    <property type="molecule type" value="Genomic_DNA"/>
</dbReference>
<evidence type="ECO:0000313" key="2">
    <source>
        <dbReference type="Proteomes" id="UP001185254"/>
    </source>
</evidence>
<organism evidence="1 2">
    <name type="scientific">Paraburkholderia caledonica</name>
    <dbReference type="NCBI Taxonomy" id="134536"/>
    <lineage>
        <taxon>Bacteria</taxon>
        <taxon>Pseudomonadati</taxon>
        <taxon>Pseudomonadota</taxon>
        <taxon>Betaproteobacteria</taxon>
        <taxon>Burkholderiales</taxon>
        <taxon>Burkholderiaceae</taxon>
        <taxon>Paraburkholderia</taxon>
    </lineage>
</organism>
<name>A0ABU1L5X2_9BURK</name>
<accession>A0ABU1L5X2</accession>
<dbReference type="Proteomes" id="UP001185254">
    <property type="component" value="Unassembled WGS sequence"/>
</dbReference>
<protein>
    <submittedName>
        <fullName evidence="1">Uncharacterized protein</fullName>
    </submittedName>
</protein>
<gene>
    <name evidence="1" type="ORF">J2776_005339</name>
</gene>